<keyword evidence="4" id="KW-0693">Viral RNA replication</keyword>
<dbReference type="GO" id="GO:0006351">
    <property type="term" value="P:DNA-templated transcription"/>
    <property type="evidence" value="ECO:0007669"/>
    <property type="project" value="InterPro"/>
</dbReference>
<dbReference type="EMBL" id="KX883219">
    <property type="protein sequence ID" value="APG76515.1"/>
    <property type="molecule type" value="Genomic_RNA"/>
</dbReference>
<feature type="region of interest" description="Disordered" evidence="6">
    <location>
        <begin position="983"/>
        <end position="1015"/>
    </location>
</feature>
<dbReference type="CDD" id="cd23173">
    <property type="entry name" value="ps-ssRNAv_Nodaviridae_RdRp"/>
    <property type="match status" value="1"/>
</dbReference>
<name>A0A1L3KGR4_9VIRU</name>
<evidence type="ECO:0000256" key="2">
    <source>
        <dbReference type="ARBA" id="ARBA00022679"/>
    </source>
</evidence>
<evidence type="ECO:0000259" key="8">
    <source>
        <dbReference type="Pfam" id="PF19222"/>
    </source>
</evidence>
<feature type="compositionally biased region" description="Basic and acidic residues" evidence="6">
    <location>
        <begin position="1329"/>
        <end position="1341"/>
    </location>
</feature>
<feature type="region of interest" description="Disordered" evidence="6">
    <location>
        <begin position="1209"/>
        <end position="1341"/>
    </location>
</feature>
<dbReference type="InterPro" id="IPR001205">
    <property type="entry name" value="RNA-dir_pol_C"/>
</dbReference>
<dbReference type="InterPro" id="IPR043647">
    <property type="entry name" value="Noda_Vmethyltr_dom"/>
</dbReference>
<protein>
    <recommendedName>
        <fullName evidence="5">RNA replicase</fullName>
    </recommendedName>
</protein>
<feature type="domain" description="RNA-directed RNA polymerase C-terminal" evidence="7">
    <location>
        <begin position="559"/>
        <end position="822"/>
    </location>
</feature>
<reference evidence="9" key="1">
    <citation type="journal article" date="2016" name="Nature">
        <title>Redefining the invertebrate RNA virosphere.</title>
        <authorList>
            <person name="Shi M."/>
            <person name="Lin X.D."/>
            <person name="Tian J.H."/>
            <person name="Chen L.J."/>
            <person name="Chen X."/>
            <person name="Li C.X."/>
            <person name="Qin X.C."/>
            <person name="Li J."/>
            <person name="Cao J.P."/>
            <person name="Eden J.S."/>
            <person name="Buchmann J."/>
            <person name="Wang W."/>
            <person name="Xu J."/>
            <person name="Holmes E.C."/>
            <person name="Zhang Y.Z."/>
        </authorList>
    </citation>
    <scope>NUCLEOTIDE SEQUENCE</scope>
    <source>
        <strain evidence="9">WHBL73074</strain>
    </source>
</reference>
<proteinExistence type="inferred from homology"/>
<accession>A0A1L3KGR4</accession>
<dbReference type="InterPro" id="IPR043502">
    <property type="entry name" value="DNA/RNA_pol_sf"/>
</dbReference>
<comment type="similarity">
    <text evidence="1">Belongs to the nodaviridae RNA polymerase family.</text>
</comment>
<feature type="compositionally biased region" description="Basic and acidic residues" evidence="6">
    <location>
        <begin position="1245"/>
        <end position="1263"/>
    </location>
</feature>
<sequence length="1341" mass="153757">MKYTILQESLKTALNFLGFELPRNNEMGVVETIIGKMGSIATTVHSLMNEVKIGYQLGKIGSNGIDNPIEKVQKFVLFASGSFSDGVEDGIIFNFVLHNVDYFAGRAWEYYCKYNRDGPFYKKSGLSIALQRMLIDKTREKYEVNMRPIDYFIEEMNRKVDNGHMQAGNYRDLATRLMKNAALVNGRTLYEINPSTVSDNDNGDYSHISAQDLHAAMKKDKVKDDSIIAMTDVDYYIDDVSFFSKPNPFLISTFNPIDVSGNDADCHFRIINNEVNYAVGGGGVWKHKVWDWSAPGEFLAIERAWKGDPIKFLLRLIGFRSVMFHKIYCWRPFEKAKNRCFVYLQPSFSCIFNKYLENEFIYRWLQRVKYEDNARKGWNSIVSDIANCELKPEDEVLKERNDNLTISLGRAGDDLSIRMSKKDYDVLMGFKQVQGVSNRMRDMDYDTKRTIPLFLQYFEGTCTLGQVLDTSRVMKRVGLTNPHVFFPIQGFPGEGKATFRNISNPLLNENDLVPDLRCPDTMIQTIDKRVTSQINNVIPPTTYSVYAEEFVECLLYGESKSKGIPYSIEEVMEKLDKNTQQALINQCQESMDLEPTIKISSFIKKETTKKSPRIISGFTDFRFIMGLSAFTLKFRDEVLHNENNQHWFTPGKNPKRIVSDVRQYAERAGWLIEGDFTNMDGTVSKYLQDVVMAAPIMRWVNCKEKGVLKQYLDGIVRCKAVSKLHLFKYDAGPGVKSGSPTTCDFNTILNAFLMYVAIRKTELRVADKMECFKRIGPCFGDDSVFEEKYAAAWIKVVKEVGMDLKVVKYDETMGLRFLGRVYIDPYNSDTTMQDMVRTFRKIHLTGRSRHVPLPTAAVDRCSGFLASDKFTPGISTYCNSIIKYYKSTDDFKNDKKRDTRGDKDSESPYWLKFGENDSWPQDEKDRDAMFQILSNHLGLEINQVRLWDEYLANIKDPFEIQPLQIATEYYHKECIEIDGEIGTGSLNKQESKTENENLRAEPNHRGSDDIFGRSSRMDNCNKSRNEMGGNDAELQLQTIRGCDGIHDNQHDCLNPSNGGENSIQNQSVGTRGSLQDIGYVSPILRKDAFIEGGNRGVDETDWKSFKKGGKPGWPRSRSFDGFHEYRYYANEGRRLSDPTCKGGCGTMEKQSNSRVSRRRIETSGESFGENATRLPVNTPKLAVQQSRYTREQYCNQALVGWRRKFEERNRNETTSGRIVEPRYGNTSCNKQEQRILTSNKRKGKVDKNPESSRRNGRRYEGKRGRNGFVNKETRNSNLPLQFTGIEHPNRPEKHAFPHKEDCSEIPRADKNRECLGIPPNIEENLNHGPKIDKEIPPTRED</sequence>
<feature type="compositionally biased region" description="Polar residues" evidence="6">
    <location>
        <begin position="1224"/>
        <end position="1238"/>
    </location>
</feature>
<dbReference type="SUPFAM" id="SSF56672">
    <property type="entry name" value="DNA/RNA polymerases"/>
    <property type="match status" value="1"/>
</dbReference>
<feature type="region of interest" description="Disordered" evidence="6">
    <location>
        <begin position="1145"/>
        <end position="1172"/>
    </location>
</feature>
<evidence type="ECO:0000256" key="4">
    <source>
        <dbReference type="ARBA" id="ARBA00022953"/>
    </source>
</evidence>
<evidence type="ECO:0000256" key="1">
    <source>
        <dbReference type="ARBA" id="ARBA00007751"/>
    </source>
</evidence>
<organism evidence="9">
    <name type="scientific">Hubei noda-like virus 24</name>
    <dbReference type="NCBI Taxonomy" id="1922980"/>
    <lineage>
        <taxon>Viruses</taxon>
        <taxon>Riboviria</taxon>
    </lineage>
</organism>
<keyword evidence="2" id="KW-0808">Transferase</keyword>
<feature type="compositionally biased region" description="Basic and acidic residues" evidence="6">
    <location>
        <begin position="1287"/>
        <end position="1313"/>
    </location>
</feature>
<evidence type="ECO:0000313" key="9">
    <source>
        <dbReference type="EMBL" id="APG76515.1"/>
    </source>
</evidence>
<dbReference type="GO" id="GO:0003968">
    <property type="term" value="F:RNA-directed RNA polymerase activity"/>
    <property type="evidence" value="ECO:0007669"/>
    <property type="project" value="InterPro"/>
</dbReference>
<evidence type="ECO:0000256" key="5">
    <source>
        <dbReference type="ARBA" id="ARBA00032757"/>
    </source>
</evidence>
<feature type="domain" description="Nodavirus methyltransferase" evidence="8">
    <location>
        <begin position="156"/>
        <end position="299"/>
    </location>
</feature>
<dbReference type="Pfam" id="PF00680">
    <property type="entry name" value="RdRP_1"/>
    <property type="match status" value="1"/>
</dbReference>
<evidence type="ECO:0000256" key="3">
    <source>
        <dbReference type="ARBA" id="ARBA00022695"/>
    </source>
</evidence>
<dbReference type="GO" id="GO:0003723">
    <property type="term" value="F:RNA binding"/>
    <property type="evidence" value="ECO:0007669"/>
    <property type="project" value="InterPro"/>
</dbReference>
<feature type="compositionally biased region" description="Basic and acidic residues" evidence="6">
    <location>
        <begin position="989"/>
        <end position="1015"/>
    </location>
</feature>
<keyword evidence="3" id="KW-0548">Nucleotidyltransferase</keyword>
<evidence type="ECO:0000256" key="6">
    <source>
        <dbReference type="SAM" id="MobiDB-lite"/>
    </source>
</evidence>
<dbReference type="Pfam" id="PF19222">
    <property type="entry name" value="Noda_Vmethyltr"/>
    <property type="match status" value="1"/>
</dbReference>
<evidence type="ECO:0000259" key="7">
    <source>
        <dbReference type="Pfam" id="PF00680"/>
    </source>
</evidence>